<feature type="region of interest" description="Disordered" evidence="1">
    <location>
        <begin position="927"/>
        <end position="1025"/>
    </location>
</feature>
<dbReference type="AlphaFoldDB" id="A0A8J5GJ76"/>
<dbReference type="InterPro" id="IPR000313">
    <property type="entry name" value="PWWP_dom"/>
</dbReference>
<dbReference type="PANTHER" id="PTHR10688:SF5">
    <property type="entry name" value="PWWP DOMAIN-CONTAINING PROTEIN 1-RELATED"/>
    <property type="match status" value="1"/>
</dbReference>
<dbReference type="SMART" id="SM00293">
    <property type="entry name" value="PWWP"/>
    <property type="match status" value="1"/>
</dbReference>
<reference evidence="3 4" key="1">
    <citation type="submission" date="2020-08" db="EMBL/GenBank/DDBJ databases">
        <title>Plant Genome Project.</title>
        <authorList>
            <person name="Zhang R.-G."/>
        </authorList>
    </citation>
    <scope>NUCLEOTIDE SEQUENCE [LARGE SCALE GENOMIC DNA]</scope>
    <source>
        <tissue evidence="3">Rhizome</tissue>
    </source>
</reference>
<feature type="domain" description="PWWP" evidence="2">
    <location>
        <begin position="141"/>
        <end position="202"/>
    </location>
</feature>
<accession>A0A8J5GJ76</accession>
<dbReference type="PROSITE" id="PS50812">
    <property type="entry name" value="PWWP"/>
    <property type="match status" value="1"/>
</dbReference>
<comment type="caution">
    <text evidence="3">The sequence shown here is derived from an EMBL/GenBank/DDBJ whole genome shotgun (WGS) entry which is preliminary data.</text>
</comment>
<dbReference type="EMBL" id="JACMSC010000009">
    <property type="protein sequence ID" value="KAG6508781.1"/>
    <property type="molecule type" value="Genomic_DNA"/>
</dbReference>
<dbReference type="PANTHER" id="PTHR10688">
    <property type="entry name" value="PWWP DOMAIN-CONTAINING PROTEIN"/>
    <property type="match status" value="1"/>
</dbReference>
<evidence type="ECO:0000313" key="4">
    <source>
        <dbReference type="Proteomes" id="UP000734854"/>
    </source>
</evidence>
<evidence type="ECO:0000256" key="1">
    <source>
        <dbReference type="SAM" id="MobiDB-lite"/>
    </source>
</evidence>
<evidence type="ECO:0000259" key="2">
    <source>
        <dbReference type="PROSITE" id="PS50812"/>
    </source>
</evidence>
<protein>
    <recommendedName>
        <fullName evidence="2">PWWP domain-containing protein</fullName>
    </recommendedName>
</protein>
<feature type="compositionally biased region" description="Polar residues" evidence="1">
    <location>
        <begin position="953"/>
        <end position="969"/>
    </location>
</feature>
<proteinExistence type="predicted"/>
<feature type="compositionally biased region" description="Basic and acidic residues" evidence="1">
    <location>
        <begin position="759"/>
        <end position="769"/>
    </location>
</feature>
<keyword evidence="4" id="KW-1185">Reference proteome</keyword>
<feature type="region of interest" description="Disordered" evidence="1">
    <location>
        <begin position="784"/>
        <end position="848"/>
    </location>
</feature>
<dbReference type="Proteomes" id="UP000734854">
    <property type="component" value="Unassembled WGS sequence"/>
</dbReference>
<name>A0A8J5GJ76_ZINOF</name>
<dbReference type="Pfam" id="PF00855">
    <property type="entry name" value="PWWP"/>
    <property type="match status" value="1"/>
</dbReference>
<sequence>MTVEQDRYSKLSAALVETFVADEVKIGCAIADPYMEVGSSHGPVDGNKAATDGHGFGCGFGESRVFKEIESVELKEEAYGLVLDRGEAGFSGSSKDAHGDVVMDPESVGFDDDSASEEVVVSDGVKMPHRAVGNWMNGFDLGDMVWGKVKSHPWWPGYLFNEAFASPSVRRARRDGHVLVAFFGDSSYGWFDPAELVPFAPHYEEKSKQTTLRPFVKAVEEAADEASRREALGLACYCRNKSNFGSAHVPGYFLVDVPGFEPWGFYSSKQIEDARKNFVPEQSVFFLKQLALCPLKESFPAIDQIKNVAKMLAYRRAVFEEFDETYAQAFGVEPVRPSLTGSMLNHPERFTPRAAPLSGQLVMPESLRQKKSSVHKLASAPKVPKPPSAKKNKYVLKRRDEQFSITAPVAGPPLLDFTSRTESYRTFYNLFPTAQQPPAQPSLAFQDASVHGDYVLQRREPSIIIDDVDDKLPQGSPGLHAQGKPHLVSEQRPDTSVVDVPVVISPRQAPQMSVIEFRKLDPVVSDVAADAKPNDAGDVVVVGGIPKVKKIKKRLRDVASSDPTDLAVNVKKKIKKKSREQSDGAGLIPDHVRMAKDDDTHRKSASGLLSIGPEPSKRAYGVESATVSFPFAFQLPEIDLSSRNLQLPELVADLHELALDPFYGIDRDAPVVALHVFLKFRSMVYQKSLSLSLHTEAEVAEIQTDTPPQQHQEPLVVVGTAEIAPAKIAKEGREGTATAKPPKPGFRPDDPVVAGRKRMPSDLHEDMGAKRQKKLVKVKAALASEKKSAISQKRNQKEAGSASTATPTAAATPSAMPIVPAKPSNTKSVEPLKKKEPPPPRVPCPTALVMKFPPRTTLPSVASLKARFARFGPLDLSGTRVYWKSNTCKVVYKFKPDAEAALNNVRVNEIFGQVKVHFYLRDADAAAPEQSADAGGQKQESRPSEGVQFRPGNGSSTALRSLRNPNQKPGQLKSILKKPGDDVGPSSSREAPRVKFMLDNVDGKPVMSPAIAGSSSSRSDVEAPPLSLLPSDSVINKTTKSGALLPPPPPLPLPLSALHSYPSRTVDNSAYIPPPLVTPVSSTPLPPRPLHWAAADRVTPPLSSLRGLPSGAAQPHNYMQHGDVEGRRMGNKDLANQMLSLMIRCSDIVSSVKSSLGYVPYHPL</sequence>
<gene>
    <name evidence="3" type="ORF">ZIOFF_034162</name>
</gene>
<organism evidence="3 4">
    <name type="scientific">Zingiber officinale</name>
    <name type="common">Ginger</name>
    <name type="synonym">Amomum zingiber</name>
    <dbReference type="NCBI Taxonomy" id="94328"/>
    <lineage>
        <taxon>Eukaryota</taxon>
        <taxon>Viridiplantae</taxon>
        <taxon>Streptophyta</taxon>
        <taxon>Embryophyta</taxon>
        <taxon>Tracheophyta</taxon>
        <taxon>Spermatophyta</taxon>
        <taxon>Magnoliopsida</taxon>
        <taxon>Liliopsida</taxon>
        <taxon>Zingiberales</taxon>
        <taxon>Zingiberaceae</taxon>
        <taxon>Zingiber</taxon>
    </lineage>
</organism>
<feature type="region of interest" description="Disordered" evidence="1">
    <location>
        <begin position="731"/>
        <end position="772"/>
    </location>
</feature>
<feature type="compositionally biased region" description="Low complexity" evidence="1">
    <location>
        <begin position="801"/>
        <end position="815"/>
    </location>
</feature>
<dbReference type="InterPro" id="IPR052657">
    <property type="entry name" value="PDP_family_Arabidopsis"/>
</dbReference>
<dbReference type="Gene3D" id="2.30.30.140">
    <property type="match status" value="1"/>
</dbReference>
<dbReference type="SUPFAM" id="SSF63748">
    <property type="entry name" value="Tudor/PWWP/MBT"/>
    <property type="match status" value="1"/>
</dbReference>
<evidence type="ECO:0000313" key="3">
    <source>
        <dbReference type="EMBL" id="KAG6508781.1"/>
    </source>
</evidence>
<dbReference type="CDD" id="cd05162">
    <property type="entry name" value="PWWP"/>
    <property type="match status" value="1"/>
</dbReference>